<dbReference type="PANTHER" id="PTHR12210">
    <property type="entry name" value="DULLARD PROTEIN PHOSPHATASE"/>
    <property type="match status" value="1"/>
</dbReference>
<dbReference type="AlphaFoldDB" id="A0A9P7KRH8"/>
<dbReference type="InterPro" id="IPR004274">
    <property type="entry name" value="FCP1_dom"/>
</dbReference>
<dbReference type="Gene3D" id="3.40.50.1000">
    <property type="entry name" value="HAD superfamily/HAD-like"/>
    <property type="match status" value="1"/>
</dbReference>
<gene>
    <name evidence="3" type="ORF">KAF25_007151</name>
</gene>
<sequence length="491" mass="54647">MNSLNILTARVSPPPSPGQSRSNSIGSIGIGLTSEDQDNNERPSGHETEPFPQDTIDESRFEPENKPADEDTPLLGDTGETGSRGSWWHSIPRRIASSIIGSLRWVLATLASPGVYLIACFYDEYGNFAPFAQLGKLFGLHGNRHKAMEEPDATSEKEYGRTSGYRRLAPRQRPVSSSSTSSGLSSESESEGSRSGSLSRHARSKSLQPAEESGPTRRSIRIKLNSDEDLRQRKHRKTQSAVARTKASDLGGDLSAHLKSPTSPIAALTKYPKTPAPPRPLIPRRQPSYINVEPSAHPQKTLILDLDETLIHSMSKGGRMSTGHMVEVRLNTTYVGVGGQTSIGPQHPILYWVNKRPYCDEFLRRVCKWYNLVVFTASVQEYADPVIDWLETERKFFSARYYRQHCTFRQGAFIKDLSSVESDLSRVMILDNSPLSYLFHQDNAIPIQGWINDPTDTDLMHLVPLLEGLQYVHDVRALLALRGGEDGQHMA</sequence>
<dbReference type="Proteomes" id="UP000782241">
    <property type="component" value="Unassembled WGS sequence"/>
</dbReference>
<comment type="caution">
    <text evidence="3">The sequence shown here is derived from an EMBL/GenBank/DDBJ whole genome shotgun (WGS) entry which is preliminary data.</text>
</comment>
<feature type="region of interest" description="Disordered" evidence="1">
    <location>
        <begin position="1"/>
        <end position="87"/>
    </location>
</feature>
<dbReference type="InterPro" id="IPR011948">
    <property type="entry name" value="Dullard_phosphatase"/>
</dbReference>
<feature type="compositionally biased region" description="Low complexity" evidence="1">
    <location>
        <begin position="176"/>
        <end position="199"/>
    </location>
</feature>
<organism evidence="3 4">
    <name type="scientific">Fusarium avenaceum</name>
    <dbReference type="NCBI Taxonomy" id="40199"/>
    <lineage>
        <taxon>Eukaryota</taxon>
        <taxon>Fungi</taxon>
        <taxon>Dikarya</taxon>
        <taxon>Ascomycota</taxon>
        <taxon>Pezizomycotina</taxon>
        <taxon>Sordariomycetes</taxon>
        <taxon>Hypocreomycetidae</taxon>
        <taxon>Hypocreales</taxon>
        <taxon>Nectriaceae</taxon>
        <taxon>Fusarium</taxon>
        <taxon>Fusarium tricinctum species complex</taxon>
    </lineage>
</organism>
<accession>A0A9P7KRH8</accession>
<proteinExistence type="predicted"/>
<dbReference type="GO" id="GO:0016791">
    <property type="term" value="F:phosphatase activity"/>
    <property type="evidence" value="ECO:0007669"/>
    <property type="project" value="InterPro"/>
</dbReference>
<name>A0A9P7KRH8_9HYPO</name>
<dbReference type="SMART" id="SM00577">
    <property type="entry name" value="CPDc"/>
    <property type="match status" value="1"/>
</dbReference>
<dbReference type="EMBL" id="JAGPUO010000015">
    <property type="protein sequence ID" value="KAG5658200.1"/>
    <property type="molecule type" value="Genomic_DNA"/>
</dbReference>
<dbReference type="InterPro" id="IPR036412">
    <property type="entry name" value="HAD-like_sf"/>
</dbReference>
<evidence type="ECO:0000259" key="2">
    <source>
        <dbReference type="PROSITE" id="PS50969"/>
    </source>
</evidence>
<protein>
    <recommendedName>
        <fullName evidence="2">FCP1 homology domain-containing protein</fullName>
    </recommendedName>
</protein>
<evidence type="ECO:0000313" key="4">
    <source>
        <dbReference type="Proteomes" id="UP000782241"/>
    </source>
</evidence>
<dbReference type="FunFam" id="3.40.50.1000:FF:000089">
    <property type="entry name" value="NIF domain protein"/>
    <property type="match status" value="1"/>
</dbReference>
<dbReference type="SUPFAM" id="SSF56784">
    <property type="entry name" value="HAD-like"/>
    <property type="match status" value="1"/>
</dbReference>
<dbReference type="CDD" id="cd07521">
    <property type="entry name" value="HAD_FCP1-like"/>
    <property type="match status" value="1"/>
</dbReference>
<evidence type="ECO:0000313" key="3">
    <source>
        <dbReference type="EMBL" id="KAG5658200.1"/>
    </source>
</evidence>
<feature type="compositionally biased region" description="Basic and acidic residues" evidence="1">
    <location>
        <begin position="148"/>
        <end position="160"/>
    </location>
</feature>
<dbReference type="InterPro" id="IPR050365">
    <property type="entry name" value="TIM50"/>
</dbReference>
<dbReference type="InterPro" id="IPR023214">
    <property type="entry name" value="HAD_sf"/>
</dbReference>
<reference evidence="3" key="1">
    <citation type="submission" date="2021-04" db="EMBL/GenBank/DDBJ databases">
        <title>Draft genome of Fusarium avenaceum strain F156N33, isolated from an atmospheric sample in Virginia.</title>
        <authorList>
            <person name="Yang S."/>
            <person name="Vinatzer B.A."/>
            <person name="Coleman J."/>
        </authorList>
    </citation>
    <scope>NUCLEOTIDE SEQUENCE</scope>
    <source>
        <strain evidence="3">F156N33</strain>
    </source>
</reference>
<dbReference type="PROSITE" id="PS50969">
    <property type="entry name" value="FCP1"/>
    <property type="match status" value="1"/>
</dbReference>
<feature type="domain" description="FCP1 homology" evidence="2">
    <location>
        <begin position="295"/>
        <end position="469"/>
    </location>
</feature>
<feature type="compositionally biased region" description="Basic and acidic residues" evidence="1">
    <location>
        <begin position="39"/>
        <end position="49"/>
    </location>
</feature>
<evidence type="ECO:0000256" key="1">
    <source>
        <dbReference type="SAM" id="MobiDB-lite"/>
    </source>
</evidence>
<feature type="region of interest" description="Disordered" evidence="1">
    <location>
        <begin position="148"/>
        <end position="284"/>
    </location>
</feature>
<dbReference type="Pfam" id="PF03031">
    <property type="entry name" value="NIF"/>
    <property type="match status" value="1"/>
</dbReference>
<feature type="compositionally biased region" description="Basic and acidic residues" evidence="1">
    <location>
        <begin position="57"/>
        <end position="69"/>
    </location>
</feature>
<keyword evidence="4" id="KW-1185">Reference proteome</keyword>
<dbReference type="NCBIfam" id="TIGR02251">
    <property type="entry name" value="HIF-SF_euk"/>
    <property type="match status" value="1"/>
</dbReference>
<feature type="compositionally biased region" description="Low complexity" evidence="1">
    <location>
        <begin position="22"/>
        <end position="31"/>
    </location>
</feature>